<dbReference type="PANTHER" id="PTHR28014">
    <property type="entry name" value="NEGATIVE REGULATOR OF RAS-CAMP PATHWAY"/>
    <property type="match status" value="1"/>
</dbReference>
<proteinExistence type="predicted"/>
<dbReference type="PANTHER" id="PTHR28014:SF1">
    <property type="entry name" value="NEGATIVE REGULATOR OF RAS-CAMP PATHWAY"/>
    <property type="match status" value="1"/>
</dbReference>
<evidence type="ECO:0000313" key="3">
    <source>
        <dbReference type="EMBL" id="KAF2793392.1"/>
    </source>
</evidence>
<dbReference type="Pfam" id="PF11702">
    <property type="entry name" value="DUF3295"/>
    <property type="match status" value="1"/>
</dbReference>
<name>A0A6A6XAD4_9PLEO</name>
<feature type="region of interest" description="Disordered" evidence="1">
    <location>
        <begin position="1"/>
        <end position="83"/>
    </location>
</feature>
<dbReference type="EMBL" id="MU001930">
    <property type="protein sequence ID" value="KAF2793392.1"/>
    <property type="molecule type" value="Genomic_DNA"/>
</dbReference>
<sequence length="269" mass="30024">MPSKPAISMLGGSQDEDAASSIESSTYPKRFKNKVTMVDIQDTTSSESESESESQFSIKEDDSEDDLEDGNDNSGPSNLTKREMFHKIDSKPKIVSHESLLTALMHGKDRANALNEDSRATLAIVRSWNTPNGPPTGNPPQEDSSLMMFPQASRPKPIIMTTSNIHPPMLSPRTTRRNMLQTELPQALLQNLLWERQQKNLTTNAVNKRQQSAGSIPAIQRRPTANGFINDFPEQRVGKASTFQDATKKNNSCNSYFDQGLQEYHQKGW</sequence>
<keyword evidence="4" id="KW-1185">Reference proteome</keyword>
<feature type="compositionally biased region" description="Acidic residues" evidence="1">
    <location>
        <begin position="61"/>
        <end position="71"/>
    </location>
</feature>
<dbReference type="GO" id="GO:0006808">
    <property type="term" value="P:regulation of nitrogen utilization"/>
    <property type="evidence" value="ECO:0007669"/>
    <property type="project" value="TreeGrafter"/>
</dbReference>
<dbReference type="GO" id="GO:0000122">
    <property type="term" value="P:negative regulation of transcription by RNA polymerase II"/>
    <property type="evidence" value="ECO:0007669"/>
    <property type="project" value="TreeGrafter"/>
</dbReference>
<dbReference type="GO" id="GO:0005737">
    <property type="term" value="C:cytoplasm"/>
    <property type="evidence" value="ECO:0007669"/>
    <property type="project" value="TreeGrafter"/>
</dbReference>
<dbReference type="Proteomes" id="UP000799757">
    <property type="component" value="Unassembled WGS sequence"/>
</dbReference>
<dbReference type="GO" id="GO:0031930">
    <property type="term" value="P:mitochondria-nucleus signaling pathway"/>
    <property type="evidence" value="ECO:0007669"/>
    <property type="project" value="TreeGrafter"/>
</dbReference>
<evidence type="ECO:0000259" key="2">
    <source>
        <dbReference type="Pfam" id="PF11702"/>
    </source>
</evidence>
<dbReference type="AlphaFoldDB" id="A0A6A6XAD4"/>
<organism evidence="3 4">
    <name type="scientific">Melanomma pulvis-pyrius CBS 109.77</name>
    <dbReference type="NCBI Taxonomy" id="1314802"/>
    <lineage>
        <taxon>Eukaryota</taxon>
        <taxon>Fungi</taxon>
        <taxon>Dikarya</taxon>
        <taxon>Ascomycota</taxon>
        <taxon>Pezizomycotina</taxon>
        <taxon>Dothideomycetes</taxon>
        <taxon>Pleosporomycetidae</taxon>
        <taxon>Pleosporales</taxon>
        <taxon>Melanommataceae</taxon>
        <taxon>Melanomma</taxon>
    </lineage>
</organism>
<evidence type="ECO:0000313" key="4">
    <source>
        <dbReference type="Proteomes" id="UP000799757"/>
    </source>
</evidence>
<dbReference type="InterPro" id="IPR053043">
    <property type="entry name" value="Ras-cAMP_regulatory"/>
</dbReference>
<gene>
    <name evidence="3" type="ORF">K505DRAFT_362049</name>
</gene>
<feature type="domain" description="DUF3295" evidence="2">
    <location>
        <begin position="30"/>
        <end position="269"/>
    </location>
</feature>
<reference evidence="3" key="1">
    <citation type="journal article" date="2020" name="Stud. Mycol.">
        <title>101 Dothideomycetes genomes: a test case for predicting lifestyles and emergence of pathogens.</title>
        <authorList>
            <person name="Haridas S."/>
            <person name="Albert R."/>
            <person name="Binder M."/>
            <person name="Bloem J."/>
            <person name="Labutti K."/>
            <person name="Salamov A."/>
            <person name="Andreopoulos B."/>
            <person name="Baker S."/>
            <person name="Barry K."/>
            <person name="Bills G."/>
            <person name="Bluhm B."/>
            <person name="Cannon C."/>
            <person name="Castanera R."/>
            <person name="Culley D."/>
            <person name="Daum C."/>
            <person name="Ezra D."/>
            <person name="Gonzalez J."/>
            <person name="Henrissat B."/>
            <person name="Kuo A."/>
            <person name="Liang C."/>
            <person name="Lipzen A."/>
            <person name="Lutzoni F."/>
            <person name="Magnuson J."/>
            <person name="Mondo S."/>
            <person name="Nolan M."/>
            <person name="Ohm R."/>
            <person name="Pangilinan J."/>
            <person name="Park H.-J."/>
            <person name="Ramirez L."/>
            <person name="Alfaro M."/>
            <person name="Sun H."/>
            <person name="Tritt A."/>
            <person name="Yoshinaga Y."/>
            <person name="Zwiers L.-H."/>
            <person name="Turgeon B."/>
            <person name="Goodwin S."/>
            <person name="Spatafora J."/>
            <person name="Crous P."/>
            <person name="Grigoriev I."/>
        </authorList>
    </citation>
    <scope>NUCLEOTIDE SEQUENCE</scope>
    <source>
        <strain evidence="3">CBS 109.77</strain>
    </source>
</reference>
<evidence type="ECO:0000256" key="1">
    <source>
        <dbReference type="SAM" id="MobiDB-lite"/>
    </source>
</evidence>
<dbReference type="InterPro" id="IPR021711">
    <property type="entry name" value="DUF3295"/>
</dbReference>
<dbReference type="OrthoDB" id="5054775at2759"/>
<protein>
    <submittedName>
        <fullName evidence="3">DUF1752-domain-containing protein</fullName>
    </submittedName>
</protein>
<accession>A0A6A6XAD4</accession>